<keyword evidence="3 4" id="KW-0408">Iron</keyword>
<gene>
    <name evidence="6" type="ORF">LX80_02646</name>
</gene>
<dbReference type="EMBL" id="QKZV01000011">
    <property type="protein sequence ID" value="PZX60079.1"/>
    <property type="molecule type" value="Genomic_DNA"/>
</dbReference>
<dbReference type="GO" id="GO:0020037">
    <property type="term" value="F:heme binding"/>
    <property type="evidence" value="ECO:0007669"/>
    <property type="project" value="InterPro"/>
</dbReference>
<reference evidence="6 7" key="1">
    <citation type="submission" date="2018-06" db="EMBL/GenBank/DDBJ databases">
        <title>Genomic Encyclopedia of Archaeal and Bacterial Type Strains, Phase II (KMG-II): from individual species to whole genera.</title>
        <authorList>
            <person name="Goeker M."/>
        </authorList>
    </citation>
    <scope>NUCLEOTIDE SEQUENCE [LARGE SCALE GENOMIC DNA]</scope>
    <source>
        <strain evidence="6 7">DSM 23241</strain>
    </source>
</reference>
<keyword evidence="2 4" id="KW-0479">Metal-binding</keyword>
<accession>A0A2W7RZR2</accession>
<evidence type="ECO:0000256" key="2">
    <source>
        <dbReference type="ARBA" id="ARBA00022723"/>
    </source>
</evidence>
<dbReference type="PANTHER" id="PTHR35008">
    <property type="entry name" value="BLL4482 PROTEIN-RELATED"/>
    <property type="match status" value="1"/>
</dbReference>
<dbReference type="PROSITE" id="PS51007">
    <property type="entry name" value="CYTC"/>
    <property type="match status" value="1"/>
</dbReference>
<evidence type="ECO:0000256" key="4">
    <source>
        <dbReference type="PROSITE-ProRule" id="PRU00433"/>
    </source>
</evidence>
<name>A0A2W7RZR2_9BACT</name>
<dbReference type="Pfam" id="PF00034">
    <property type="entry name" value="Cytochrom_C"/>
    <property type="match status" value="1"/>
</dbReference>
<comment type="caution">
    <text evidence="6">The sequence shown here is derived from an EMBL/GenBank/DDBJ whole genome shotgun (WGS) entry which is preliminary data.</text>
</comment>
<dbReference type="PANTHER" id="PTHR35008:SF4">
    <property type="entry name" value="BLL4482 PROTEIN"/>
    <property type="match status" value="1"/>
</dbReference>
<dbReference type="InterPro" id="IPR051459">
    <property type="entry name" value="Cytochrome_c-type_DH"/>
</dbReference>
<dbReference type="GO" id="GO:0009055">
    <property type="term" value="F:electron transfer activity"/>
    <property type="evidence" value="ECO:0007669"/>
    <property type="project" value="InterPro"/>
</dbReference>
<dbReference type="AlphaFoldDB" id="A0A2W7RZR2"/>
<dbReference type="Gene3D" id="1.10.760.10">
    <property type="entry name" value="Cytochrome c-like domain"/>
    <property type="match status" value="1"/>
</dbReference>
<dbReference type="Proteomes" id="UP000249720">
    <property type="component" value="Unassembled WGS sequence"/>
</dbReference>
<protein>
    <submittedName>
        <fullName evidence="6">Nitrite reductase (NO-forming)</fullName>
    </submittedName>
</protein>
<evidence type="ECO:0000256" key="1">
    <source>
        <dbReference type="ARBA" id="ARBA00022617"/>
    </source>
</evidence>
<proteinExistence type="predicted"/>
<evidence type="ECO:0000259" key="5">
    <source>
        <dbReference type="PROSITE" id="PS51007"/>
    </source>
</evidence>
<evidence type="ECO:0000313" key="6">
    <source>
        <dbReference type="EMBL" id="PZX60079.1"/>
    </source>
</evidence>
<organism evidence="6 7">
    <name type="scientific">Hydrotalea sandarakina</name>
    <dbReference type="NCBI Taxonomy" id="1004304"/>
    <lineage>
        <taxon>Bacteria</taxon>
        <taxon>Pseudomonadati</taxon>
        <taxon>Bacteroidota</taxon>
        <taxon>Chitinophagia</taxon>
        <taxon>Chitinophagales</taxon>
        <taxon>Chitinophagaceae</taxon>
        <taxon>Hydrotalea</taxon>
    </lineage>
</organism>
<keyword evidence="7" id="KW-1185">Reference proteome</keyword>
<dbReference type="InterPro" id="IPR036909">
    <property type="entry name" value="Cyt_c-like_dom_sf"/>
</dbReference>
<sequence length="128" mass="14288">MALLTIGFLAVSFQQDKALKESIARGKEAYALYCQNCHMENGKGQEGMFPPLVKTDFMQKPVEAFINVILKGQQGTITVNGVQYNNVMPAQDYLTNEQIADIINYTRNSWGNKLKGMVTPDKVNGLRN</sequence>
<evidence type="ECO:0000313" key="7">
    <source>
        <dbReference type="Proteomes" id="UP000249720"/>
    </source>
</evidence>
<dbReference type="SUPFAM" id="SSF46626">
    <property type="entry name" value="Cytochrome c"/>
    <property type="match status" value="1"/>
</dbReference>
<evidence type="ECO:0000256" key="3">
    <source>
        <dbReference type="ARBA" id="ARBA00023004"/>
    </source>
</evidence>
<dbReference type="InterPro" id="IPR009056">
    <property type="entry name" value="Cyt_c-like_dom"/>
</dbReference>
<keyword evidence="1 4" id="KW-0349">Heme</keyword>
<feature type="domain" description="Cytochrome c" evidence="5">
    <location>
        <begin position="21"/>
        <end position="110"/>
    </location>
</feature>
<dbReference type="GO" id="GO:0046872">
    <property type="term" value="F:metal ion binding"/>
    <property type="evidence" value="ECO:0007669"/>
    <property type="project" value="UniProtKB-KW"/>
</dbReference>